<feature type="transmembrane region" description="Helical" evidence="1">
    <location>
        <begin position="478"/>
        <end position="496"/>
    </location>
</feature>
<feature type="transmembrane region" description="Helical" evidence="1">
    <location>
        <begin position="262"/>
        <end position="283"/>
    </location>
</feature>
<feature type="transmembrane region" description="Helical" evidence="1">
    <location>
        <begin position="66"/>
        <end position="87"/>
    </location>
</feature>
<accession>A0A2A6RNF3</accession>
<name>A0A2A6RNF3_9CHLR</name>
<feature type="transmembrane region" description="Helical" evidence="1">
    <location>
        <begin position="399"/>
        <end position="420"/>
    </location>
</feature>
<reference evidence="3" key="1">
    <citation type="submission" date="2017-08" db="EMBL/GenBank/DDBJ databases">
        <authorList>
            <person name="Grouzdev D.S."/>
            <person name="Gaisin V.A."/>
            <person name="Rysina M.S."/>
            <person name="Gorlenko V.M."/>
        </authorList>
    </citation>
    <scope>NUCLEOTIDE SEQUENCE [LARGE SCALE GENOMIC DNA]</scope>
    <source>
        <strain evidence="3">Kir15-3F</strain>
    </source>
</reference>
<feature type="transmembrane region" description="Helical" evidence="1">
    <location>
        <begin position="177"/>
        <end position="193"/>
    </location>
</feature>
<dbReference type="AlphaFoldDB" id="A0A2A6RNF3"/>
<dbReference type="Proteomes" id="UP000220527">
    <property type="component" value="Unassembled WGS sequence"/>
</dbReference>
<dbReference type="PROSITE" id="PS51257">
    <property type="entry name" value="PROKAR_LIPOPROTEIN"/>
    <property type="match status" value="1"/>
</dbReference>
<evidence type="ECO:0000256" key="1">
    <source>
        <dbReference type="SAM" id="Phobius"/>
    </source>
</evidence>
<keyword evidence="1" id="KW-0812">Transmembrane</keyword>
<gene>
    <name evidence="2" type="ORF">CJ255_03425</name>
</gene>
<evidence type="ECO:0008006" key="4">
    <source>
        <dbReference type="Google" id="ProtNLM"/>
    </source>
</evidence>
<protein>
    <recommendedName>
        <fullName evidence="4">Glycosyltransferase RgtA/B/C/D-like domain-containing protein</fullName>
    </recommendedName>
</protein>
<dbReference type="OrthoDB" id="5240834at2"/>
<comment type="caution">
    <text evidence="2">The sequence shown here is derived from an EMBL/GenBank/DDBJ whole genome shotgun (WGS) entry which is preliminary data.</text>
</comment>
<evidence type="ECO:0000313" key="2">
    <source>
        <dbReference type="EMBL" id="PDW04445.1"/>
    </source>
</evidence>
<dbReference type="Pfam" id="PF09852">
    <property type="entry name" value="DUF2079"/>
    <property type="match status" value="1"/>
</dbReference>
<sequence length="603" mass="67738">MGKRCFPMSSLGRRFPKTCFWGGAPNPLVLSCWRRSRQHERTRTLRGRQSLPTTPMGGIDLMHVKAWLTPLRALWGLMGAVAVLWIGAGSYKYSYWGHGFDMVDFHMPIWGTLQGRFLLVSRYNFTDTFMGLDVALGFLPAIPFYALVPSAYTLVVVQTLLLVSGALPVYLIARERIGAAWAGVAFAALYLFYPTTQFMAMAAPFQPRIPGLVLLLWAFWMLEQRRLWPYLLLLGLAMLTRTDAALVVVAFGMYAALRRLPWAFALVPFLVGLVYFYVAITYITPQFYSDTFTPERVEVPFDLSRDYNEMWPCGVSPQACYYIHLGGSIPEIIKNILTHPVEIFFFIFQPEKLWYLFLLLAGLLFLPIFAPRELLLAAPIVGINLLSDRIFQYVITEQYQILVIPGMIIAAIYGGAWVLAMEKRGAESREQGAGSREQGAVSASRFSLLASRFSLLASRLPLLASRLPPPASRLPPPASRFYIGMIILVLLINIPLRNPVVSAIRNPELPERVAIMERMKAQIPPDAVVAATSFLAPHMLPRERILFIPGGPMHHPPDLADYAFIDSRAAALQGTGIVEGFHADPQWRLLDAEQDLLLFQRVE</sequence>
<proteinExistence type="predicted"/>
<organism evidence="2 3">
    <name type="scientific">Candidatus Viridilinea mediisalina</name>
    <dbReference type="NCBI Taxonomy" id="2024553"/>
    <lineage>
        <taxon>Bacteria</taxon>
        <taxon>Bacillati</taxon>
        <taxon>Chloroflexota</taxon>
        <taxon>Chloroflexia</taxon>
        <taxon>Chloroflexales</taxon>
        <taxon>Chloroflexineae</taxon>
        <taxon>Oscillochloridaceae</taxon>
        <taxon>Candidatus Viridilinea</taxon>
    </lineage>
</organism>
<keyword evidence="3" id="KW-1185">Reference proteome</keyword>
<keyword evidence="1" id="KW-0472">Membrane</keyword>
<keyword evidence="1" id="KW-1133">Transmembrane helix</keyword>
<feature type="transmembrane region" description="Helical" evidence="1">
    <location>
        <begin position="151"/>
        <end position="170"/>
    </location>
</feature>
<dbReference type="InterPro" id="IPR018650">
    <property type="entry name" value="STSV1_Orf64"/>
</dbReference>
<feature type="transmembrane region" description="Helical" evidence="1">
    <location>
        <begin position="353"/>
        <end position="370"/>
    </location>
</feature>
<dbReference type="EMBL" id="NQWI01000009">
    <property type="protein sequence ID" value="PDW04445.1"/>
    <property type="molecule type" value="Genomic_DNA"/>
</dbReference>
<feature type="transmembrane region" description="Helical" evidence="1">
    <location>
        <begin position="230"/>
        <end position="256"/>
    </location>
</feature>
<evidence type="ECO:0000313" key="3">
    <source>
        <dbReference type="Proteomes" id="UP000220527"/>
    </source>
</evidence>